<organism evidence="2 3">
    <name type="scientific">Hymenobacter elongatus</name>
    <dbReference type="NCBI Taxonomy" id="877208"/>
    <lineage>
        <taxon>Bacteria</taxon>
        <taxon>Pseudomonadati</taxon>
        <taxon>Bacteroidota</taxon>
        <taxon>Cytophagia</taxon>
        <taxon>Cytophagales</taxon>
        <taxon>Hymenobacteraceae</taxon>
        <taxon>Hymenobacter</taxon>
    </lineage>
</organism>
<name>A0A4Z0PS72_9BACT</name>
<dbReference type="AlphaFoldDB" id="A0A4Z0PS72"/>
<keyword evidence="1" id="KW-0812">Transmembrane</keyword>
<dbReference type="RefSeq" id="WP_135495844.1">
    <property type="nucleotide sequence ID" value="NZ_SRLD01000001.1"/>
</dbReference>
<dbReference type="EMBL" id="SRLD01000001">
    <property type="protein sequence ID" value="TGE20169.1"/>
    <property type="molecule type" value="Genomic_DNA"/>
</dbReference>
<keyword evidence="3" id="KW-1185">Reference proteome</keyword>
<feature type="transmembrane region" description="Helical" evidence="1">
    <location>
        <begin position="12"/>
        <end position="30"/>
    </location>
</feature>
<reference evidence="2 3" key="1">
    <citation type="submission" date="2019-04" db="EMBL/GenBank/DDBJ databases">
        <authorList>
            <person name="Feng G."/>
            <person name="Zhang J."/>
            <person name="Zhu H."/>
        </authorList>
    </citation>
    <scope>NUCLEOTIDE SEQUENCE [LARGE SCALE GENOMIC DNA]</scope>
    <source>
        <strain evidence="2 3">JCM 17223</strain>
    </source>
</reference>
<sequence length="135" mass="14949">MARALQILCKGIAAVAAVVGAWYILAVGLLDEDNITHLAGHYYTAGSDNGYALHWYENESTPYGGTLLEPVYDTRMSGKYLVARAGVDFYFLYPLSATSQEDASRQRRGPFLKEELNQKLLQLTADTVLRQVGPF</sequence>
<proteinExistence type="predicted"/>
<evidence type="ECO:0000313" key="3">
    <source>
        <dbReference type="Proteomes" id="UP000297739"/>
    </source>
</evidence>
<keyword evidence="1" id="KW-0472">Membrane</keyword>
<protein>
    <submittedName>
        <fullName evidence="2">Uncharacterized protein</fullName>
    </submittedName>
</protein>
<dbReference type="Proteomes" id="UP000297739">
    <property type="component" value="Unassembled WGS sequence"/>
</dbReference>
<evidence type="ECO:0000313" key="2">
    <source>
        <dbReference type="EMBL" id="TGE20169.1"/>
    </source>
</evidence>
<comment type="caution">
    <text evidence="2">The sequence shown here is derived from an EMBL/GenBank/DDBJ whole genome shotgun (WGS) entry which is preliminary data.</text>
</comment>
<keyword evidence="1" id="KW-1133">Transmembrane helix</keyword>
<evidence type="ECO:0000256" key="1">
    <source>
        <dbReference type="SAM" id="Phobius"/>
    </source>
</evidence>
<gene>
    <name evidence="2" type="ORF">E5J99_00955</name>
</gene>
<dbReference type="OrthoDB" id="886560at2"/>
<accession>A0A4Z0PS72</accession>